<protein>
    <recommendedName>
        <fullName evidence="8 9">Catalase-peroxidase</fullName>
        <shortName evidence="8">CP</shortName>
        <ecNumber evidence="8 9">1.11.1.21</ecNumber>
    </recommendedName>
    <alternativeName>
        <fullName evidence="8">Peroxidase/catalase</fullName>
    </alternativeName>
</protein>
<dbReference type="InterPro" id="IPR019794">
    <property type="entry name" value="Peroxidases_AS"/>
</dbReference>
<dbReference type="SUPFAM" id="SSF48113">
    <property type="entry name" value="Heme-dependent peroxidases"/>
    <property type="match status" value="2"/>
</dbReference>
<keyword evidence="13" id="KW-1185">Reference proteome</keyword>
<comment type="catalytic activity">
    <reaction evidence="7 8 9">
        <text>2 H2O2 = O2 + 2 H2O</text>
        <dbReference type="Rhea" id="RHEA:20309"/>
        <dbReference type="ChEBI" id="CHEBI:15377"/>
        <dbReference type="ChEBI" id="CHEBI:15379"/>
        <dbReference type="ChEBI" id="CHEBI:16240"/>
        <dbReference type="EC" id="1.11.1.21"/>
    </reaction>
</comment>
<comment type="caution">
    <text evidence="8">Lacks conserved residue(s) required for the propagation of feature annotation.</text>
</comment>
<dbReference type="InterPro" id="IPR000763">
    <property type="entry name" value="Catalase_peroxidase"/>
</dbReference>
<keyword evidence="6 8" id="KW-0376">Hydrogen peroxide</keyword>
<evidence type="ECO:0000256" key="7">
    <source>
        <dbReference type="ARBA" id="ARBA00049145"/>
    </source>
</evidence>
<keyword evidence="3 8" id="KW-0479">Metal-binding</keyword>
<sequence>MENTSGDISKCPFHNGSMKPTNNAAGRGTQNKDWWPNQLNLNILKQHSEKINPMGEDFNYAEAFKSLDLEALKADLKALMTDSQDWWPADFGHYGPLFIRMAWHSAGTYRVQDGRGGAGEGQQRFAPLNSWPDNVSLDKARRLLWPIKQKYGRKISWADLMILTGNVALESMGFKTLGFAGGRADVWEPNQDVYWGSETTWLAGDERYGKGGSSGVAGDDVIIAEDTNSEKHKSRDLENPLAAVQMGLIYVNPEGPDGNPDPLASARDIRDTFARMAMNDEETLALIAGGHTFGKTHGAASADNVGADIEASDLEAQGFGWHNSYGTGKGGDTITSGLEVTWTSKPTEWSNLFLSYLFGFEWELTKSPAGAHQWVAKDVGEIIPHAHDPNKRIRPTMLTSDLALRFDPEYEKIGRRFLENPAEFEEAFRKAWFKLTHRDMGPRERYLGADVPTQEFVWQDPIPKIDHELINDADIATLKQEILGLGLTVSELVGTAWASASTFRGSDKRGGANGARVRLEPMKNWEVNTPVQLAKVLNAYEGLKSRFGKQVSIADLIVLGGAAGIEKAAKDAGKDITVPFTAGRADASQEQTDADSIKWLEPQADGFRNYRKSGNWGVSTEELLIDKAHLLTLNIPELTVLLGGLRSININYDGSKHGILTDRPGQLTNDFFVNLLDMATEWKAMDHSKQVYLGSDRKTGQARWTGTRNDLVFGSNSELRSVAEVYAASDATDKFYKDFVAAWNKVMNADRF</sequence>
<dbReference type="PRINTS" id="PR00458">
    <property type="entry name" value="PEROXIDASE"/>
</dbReference>
<dbReference type="PANTHER" id="PTHR30555">
    <property type="entry name" value="HYDROPEROXIDASE I, BIFUNCTIONAL CATALASE-PEROXIDASE"/>
    <property type="match status" value="1"/>
</dbReference>
<dbReference type="InterPro" id="IPR002016">
    <property type="entry name" value="Haem_peroxidase"/>
</dbReference>
<comment type="caution">
    <text evidence="12">The sequence shown here is derived from an EMBL/GenBank/DDBJ whole genome shotgun (WGS) entry which is preliminary data.</text>
</comment>
<feature type="compositionally biased region" description="Polar residues" evidence="10">
    <location>
        <begin position="18"/>
        <end position="33"/>
    </location>
</feature>
<comment type="subunit">
    <text evidence="8">Homodimer or homotetramer.</text>
</comment>
<feature type="active site" description="Proton acceptor" evidence="8">
    <location>
        <position position="104"/>
    </location>
</feature>
<evidence type="ECO:0000313" key="12">
    <source>
        <dbReference type="EMBL" id="MCA5004835.1"/>
    </source>
</evidence>
<dbReference type="PROSITE" id="PS00435">
    <property type="entry name" value="PEROXIDASE_1"/>
    <property type="match status" value="1"/>
</dbReference>
<dbReference type="Pfam" id="PF00141">
    <property type="entry name" value="peroxidase"/>
    <property type="match status" value="2"/>
</dbReference>
<gene>
    <name evidence="8 12" type="primary">katG</name>
    <name evidence="12" type="ORF">IPZ78_06670</name>
</gene>
<dbReference type="RefSeq" id="WP_317197569.1">
    <property type="nucleotide sequence ID" value="NZ_JADEYP010000009.1"/>
</dbReference>
<evidence type="ECO:0000256" key="4">
    <source>
        <dbReference type="ARBA" id="ARBA00023002"/>
    </source>
</evidence>
<dbReference type="EMBL" id="JADEYP010000009">
    <property type="protein sequence ID" value="MCA5004835.1"/>
    <property type="molecule type" value="Genomic_DNA"/>
</dbReference>
<dbReference type="Gene3D" id="1.10.520.10">
    <property type="match status" value="2"/>
</dbReference>
<feature type="site" description="Transition state stabilizer" evidence="8">
    <location>
        <position position="100"/>
    </location>
</feature>
<dbReference type="Proteomes" id="UP001165302">
    <property type="component" value="Unassembled WGS sequence"/>
</dbReference>
<reference evidence="12" key="1">
    <citation type="submission" date="2020-10" db="EMBL/GenBank/DDBJ databases">
        <authorList>
            <person name="Lu T."/>
            <person name="Wang Q."/>
            <person name="Han X."/>
        </authorList>
    </citation>
    <scope>NUCLEOTIDE SEQUENCE</scope>
    <source>
        <strain evidence="12">WQ 366</strain>
    </source>
</reference>
<dbReference type="EC" id="1.11.1.21" evidence="8 9"/>
<evidence type="ECO:0000256" key="2">
    <source>
        <dbReference type="ARBA" id="ARBA00022617"/>
    </source>
</evidence>
<dbReference type="GO" id="GO:0004601">
    <property type="term" value="F:peroxidase activity"/>
    <property type="evidence" value="ECO:0007669"/>
    <property type="project" value="UniProtKB-KW"/>
</dbReference>
<evidence type="ECO:0000256" key="9">
    <source>
        <dbReference type="RuleBase" id="RU003451"/>
    </source>
</evidence>
<dbReference type="Gene3D" id="1.10.420.10">
    <property type="entry name" value="Peroxidase, domain 2"/>
    <property type="match status" value="2"/>
</dbReference>
<comment type="function">
    <text evidence="8">Bifunctional enzyme with both catalase and broad-spectrum peroxidase activity.</text>
</comment>
<keyword evidence="2 8" id="KW-0349">Heme</keyword>
<comment type="similarity">
    <text evidence="8 9">Belongs to the peroxidase family. Peroxidase/catalase subfamily.</text>
</comment>
<evidence type="ECO:0000256" key="1">
    <source>
        <dbReference type="ARBA" id="ARBA00022559"/>
    </source>
</evidence>
<evidence type="ECO:0000256" key="5">
    <source>
        <dbReference type="ARBA" id="ARBA00023004"/>
    </source>
</evidence>
<keyword evidence="4 8" id="KW-0560">Oxidoreductase</keyword>
<feature type="region of interest" description="Disordered" evidence="10">
    <location>
        <begin position="1"/>
        <end position="33"/>
    </location>
</feature>
<feature type="domain" description="Plant heme peroxidase family profile" evidence="11">
    <location>
        <begin position="460"/>
        <end position="729"/>
    </location>
</feature>
<dbReference type="InterPro" id="IPR010255">
    <property type="entry name" value="Haem_peroxidase_sf"/>
</dbReference>
<evidence type="ECO:0000256" key="10">
    <source>
        <dbReference type="SAM" id="MobiDB-lite"/>
    </source>
</evidence>
<dbReference type="PANTHER" id="PTHR30555:SF0">
    <property type="entry name" value="CATALASE-PEROXIDASE"/>
    <property type="match status" value="1"/>
</dbReference>
<proteinExistence type="inferred from homology"/>
<feature type="domain" description="Plant heme peroxidase family profile" evidence="11">
    <location>
        <begin position="91"/>
        <end position="419"/>
    </location>
</feature>
<dbReference type="NCBIfam" id="NF011635">
    <property type="entry name" value="PRK15061.1"/>
    <property type="match status" value="1"/>
</dbReference>
<feature type="cross-link" description="Tryptophyl-tyrosyl-methioninium (Tyr-Met) (with Trp-103)" evidence="8">
    <location>
        <begin position="250"/>
        <end position="276"/>
    </location>
</feature>
<evidence type="ECO:0000256" key="3">
    <source>
        <dbReference type="ARBA" id="ARBA00022723"/>
    </source>
</evidence>
<dbReference type="PRINTS" id="PR00460">
    <property type="entry name" value="BPEROXIDASE"/>
</dbReference>
<keyword evidence="1 8" id="KW-0575">Peroxidase</keyword>
<comment type="catalytic activity">
    <reaction evidence="8 9">
        <text>H2O2 + AH2 = A + 2 H2O</text>
        <dbReference type="Rhea" id="RHEA:30275"/>
        <dbReference type="ChEBI" id="CHEBI:13193"/>
        <dbReference type="ChEBI" id="CHEBI:15377"/>
        <dbReference type="ChEBI" id="CHEBI:16240"/>
        <dbReference type="ChEBI" id="CHEBI:17499"/>
        <dbReference type="EC" id="1.11.1.21"/>
    </reaction>
</comment>
<evidence type="ECO:0000313" key="13">
    <source>
        <dbReference type="Proteomes" id="UP001165302"/>
    </source>
</evidence>
<dbReference type="CDD" id="cd08200">
    <property type="entry name" value="catalase_peroxidase_2"/>
    <property type="match status" value="1"/>
</dbReference>
<evidence type="ECO:0000259" key="11">
    <source>
        <dbReference type="Pfam" id="PF00141"/>
    </source>
</evidence>
<feature type="binding site" description="axial binding residue" evidence="8">
    <location>
        <position position="291"/>
    </location>
    <ligand>
        <name>heme b</name>
        <dbReference type="ChEBI" id="CHEBI:60344"/>
    </ligand>
    <ligandPart>
        <name>Fe</name>
        <dbReference type="ChEBI" id="CHEBI:18248"/>
    </ligandPart>
</feature>
<evidence type="ECO:0000256" key="8">
    <source>
        <dbReference type="HAMAP-Rule" id="MF_01961"/>
    </source>
</evidence>
<dbReference type="NCBIfam" id="TIGR00198">
    <property type="entry name" value="cat_per_HPI"/>
    <property type="match status" value="1"/>
</dbReference>
<comment type="PTM">
    <text evidence="8">Formation of the three residue Trp-Tyr-Met cross-link is important for the catalase, but not the peroxidase activity of the enzyme.</text>
</comment>
<dbReference type="InterPro" id="IPR019793">
    <property type="entry name" value="Peroxidases_heam-ligand_BS"/>
</dbReference>
<name>A0ABS7Z3W6_9SPHI</name>
<dbReference type="HAMAP" id="MF_01961">
    <property type="entry name" value="Catal_peroxid"/>
    <property type="match status" value="1"/>
</dbReference>
<keyword evidence="5 8" id="KW-0408">Iron</keyword>
<comment type="cofactor">
    <cofactor evidence="8">
        <name>heme b</name>
        <dbReference type="ChEBI" id="CHEBI:60344"/>
    </cofactor>
    <text evidence="8">Binds 1 heme b (iron(II)-protoporphyrin IX) group per dimer.</text>
</comment>
<dbReference type="CDD" id="cd00649">
    <property type="entry name" value="catalase_peroxidase_1"/>
    <property type="match status" value="1"/>
</dbReference>
<dbReference type="PROSITE" id="PS00436">
    <property type="entry name" value="PEROXIDASE_2"/>
    <property type="match status" value="1"/>
</dbReference>
<accession>A0ABS7Z3W6</accession>
<organism evidence="12 13">
    <name type="scientific">Sphingobacterium bovistauri</name>
    <dbReference type="NCBI Taxonomy" id="2781959"/>
    <lineage>
        <taxon>Bacteria</taxon>
        <taxon>Pseudomonadati</taxon>
        <taxon>Bacteroidota</taxon>
        <taxon>Sphingobacteriia</taxon>
        <taxon>Sphingobacteriales</taxon>
        <taxon>Sphingobacteriaceae</taxon>
        <taxon>Sphingobacterium</taxon>
    </lineage>
</organism>
<evidence type="ECO:0000256" key="6">
    <source>
        <dbReference type="ARBA" id="ARBA00023324"/>
    </source>
</evidence>